<accession>A0AAV4XTC4</accession>
<sequence length="134" mass="14665">MTCKRKKSIKTKSPLVFFNLREKSHSLVITNKSLAAENKSLRKKKKNESEQKSRILLLWIGSVIKFDGSEVTLCILMVAVPLGGDLINSALPVNCPLISAKAATSAQWRLIRGLLGRGLAVAACVRTRVPLVPN</sequence>
<comment type="caution">
    <text evidence="1">The sequence shown here is derived from an EMBL/GenBank/DDBJ whole genome shotgun (WGS) entry which is preliminary data.</text>
</comment>
<protein>
    <submittedName>
        <fullName evidence="1">Uncharacterized protein</fullName>
    </submittedName>
</protein>
<name>A0AAV4XTC4_CAEEX</name>
<reference evidence="1 2" key="1">
    <citation type="submission" date="2021-06" db="EMBL/GenBank/DDBJ databases">
        <title>Caerostris extrusa draft genome.</title>
        <authorList>
            <person name="Kono N."/>
            <person name="Arakawa K."/>
        </authorList>
    </citation>
    <scope>NUCLEOTIDE SEQUENCE [LARGE SCALE GENOMIC DNA]</scope>
</reference>
<dbReference type="EMBL" id="BPLR01018108">
    <property type="protein sequence ID" value="GIY96993.1"/>
    <property type="molecule type" value="Genomic_DNA"/>
</dbReference>
<dbReference type="Proteomes" id="UP001054945">
    <property type="component" value="Unassembled WGS sequence"/>
</dbReference>
<gene>
    <name evidence="1" type="ORF">CEXT_348911</name>
</gene>
<organism evidence="1 2">
    <name type="scientific">Caerostris extrusa</name>
    <name type="common">Bark spider</name>
    <name type="synonym">Caerostris bankana</name>
    <dbReference type="NCBI Taxonomy" id="172846"/>
    <lineage>
        <taxon>Eukaryota</taxon>
        <taxon>Metazoa</taxon>
        <taxon>Ecdysozoa</taxon>
        <taxon>Arthropoda</taxon>
        <taxon>Chelicerata</taxon>
        <taxon>Arachnida</taxon>
        <taxon>Araneae</taxon>
        <taxon>Araneomorphae</taxon>
        <taxon>Entelegynae</taxon>
        <taxon>Araneoidea</taxon>
        <taxon>Araneidae</taxon>
        <taxon>Caerostris</taxon>
    </lineage>
</organism>
<proteinExistence type="predicted"/>
<dbReference type="AlphaFoldDB" id="A0AAV4XTC4"/>
<keyword evidence="2" id="KW-1185">Reference proteome</keyword>
<evidence type="ECO:0000313" key="2">
    <source>
        <dbReference type="Proteomes" id="UP001054945"/>
    </source>
</evidence>
<evidence type="ECO:0000313" key="1">
    <source>
        <dbReference type="EMBL" id="GIY96993.1"/>
    </source>
</evidence>